<evidence type="ECO:0000256" key="1">
    <source>
        <dbReference type="SAM" id="MobiDB-lite"/>
    </source>
</evidence>
<comment type="caution">
    <text evidence="2">The sequence shown here is derived from an EMBL/GenBank/DDBJ whole genome shotgun (WGS) entry which is preliminary data.</text>
</comment>
<dbReference type="AlphaFoldDB" id="A0AAQ4F7T5"/>
<gene>
    <name evidence="2" type="ORF">V5799_015858</name>
</gene>
<sequence>MDVLGPRQVPPRGGDENDRPPLDDALLECLMEQQQQQPRARRGDDFAPEVVLDFVRSITELQGDDFKECAPRREPPAQAAAQQARPCESKHILDKSLEVLNCDPVPVLLPLVVNPKGASDTAVATSLGSRTPALNADERRSIVTGVGSRKQSHSSEGDHQRAVIAEALKDIRRHLSPSPQVTY</sequence>
<evidence type="ECO:0000313" key="3">
    <source>
        <dbReference type="Proteomes" id="UP001321473"/>
    </source>
</evidence>
<evidence type="ECO:0000313" key="2">
    <source>
        <dbReference type="EMBL" id="KAK8782805.1"/>
    </source>
</evidence>
<feature type="compositionally biased region" description="Low complexity" evidence="1">
    <location>
        <begin position="76"/>
        <end position="86"/>
    </location>
</feature>
<name>A0AAQ4F7T5_AMBAM</name>
<keyword evidence="3" id="KW-1185">Reference proteome</keyword>
<dbReference type="Proteomes" id="UP001321473">
    <property type="component" value="Unassembled WGS sequence"/>
</dbReference>
<accession>A0AAQ4F7T5</accession>
<feature type="region of interest" description="Disordered" evidence="1">
    <location>
        <begin position="1"/>
        <end position="23"/>
    </location>
</feature>
<feature type="compositionally biased region" description="Basic and acidic residues" evidence="1">
    <location>
        <begin position="13"/>
        <end position="22"/>
    </location>
</feature>
<feature type="region of interest" description="Disordered" evidence="1">
    <location>
        <begin position="66"/>
        <end position="86"/>
    </location>
</feature>
<organism evidence="2 3">
    <name type="scientific">Amblyomma americanum</name>
    <name type="common">Lone star tick</name>
    <dbReference type="NCBI Taxonomy" id="6943"/>
    <lineage>
        <taxon>Eukaryota</taxon>
        <taxon>Metazoa</taxon>
        <taxon>Ecdysozoa</taxon>
        <taxon>Arthropoda</taxon>
        <taxon>Chelicerata</taxon>
        <taxon>Arachnida</taxon>
        <taxon>Acari</taxon>
        <taxon>Parasitiformes</taxon>
        <taxon>Ixodida</taxon>
        <taxon>Ixodoidea</taxon>
        <taxon>Ixodidae</taxon>
        <taxon>Amblyomminae</taxon>
        <taxon>Amblyomma</taxon>
    </lineage>
</organism>
<reference evidence="2 3" key="1">
    <citation type="journal article" date="2023" name="Arcadia Sci">
        <title>De novo assembly of a long-read Amblyomma americanum tick genome.</title>
        <authorList>
            <person name="Chou S."/>
            <person name="Poskanzer K.E."/>
            <person name="Rollins M."/>
            <person name="Thuy-Boun P.S."/>
        </authorList>
    </citation>
    <scope>NUCLEOTIDE SEQUENCE [LARGE SCALE GENOMIC DNA]</scope>
    <source>
        <strain evidence="2">F_SG_1</strain>
        <tissue evidence="2">Salivary glands</tissue>
    </source>
</reference>
<protein>
    <submittedName>
        <fullName evidence="2">Uncharacterized protein</fullName>
    </submittedName>
</protein>
<feature type="compositionally biased region" description="Basic and acidic residues" evidence="1">
    <location>
        <begin position="66"/>
        <end position="75"/>
    </location>
</feature>
<dbReference type="EMBL" id="JARKHS020006268">
    <property type="protein sequence ID" value="KAK8782805.1"/>
    <property type="molecule type" value="Genomic_DNA"/>
</dbReference>
<proteinExistence type="predicted"/>